<evidence type="ECO:0000313" key="3">
    <source>
        <dbReference type="EMBL" id="KAK7041539.1"/>
    </source>
</evidence>
<organism evidence="3 4">
    <name type="scientific">Halocaridina rubra</name>
    <name type="common">Hawaiian red shrimp</name>
    <dbReference type="NCBI Taxonomy" id="373956"/>
    <lineage>
        <taxon>Eukaryota</taxon>
        <taxon>Metazoa</taxon>
        <taxon>Ecdysozoa</taxon>
        <taxon>Arthropoda</taxon>
        <taxon>Crustacea</taxon>
        <taxon>Multicrustacea</taxon>
        <taxon>Malacostraca</taxon>
        <taxon>Eumalacostraca</taxon>
        <taxon>Eucarida</taxon>
        <taxon>Decapoda</taxon>
        <taxon>Pleocyemata</taxon>
        <taxon>Caridea</taxon>
        <taxon>Atyoidea</taxon>
        <taxon>Atyidae</taxon>
        <taxon>Halocaridina</taxon>
    </lineage>
</organism>
<sequence length="965" mass="108263">MFGNLKTNVQVLYFVIISHICSSIQALYHHQGCIVGTQKEIPWPWLEGEVGLWIEGDPEDKVFEIHLNSDSLTQTLIITRSSARWSSDLSNVQEALPEVLEEGWNKFELQVTDGDLTLSSLTWHTSRLLLELTLAKPIQQVQITGSNVSMDCFNDRYSWIVPAEGIVAVPFVQPEGRPIYLQFFSQEGVKPVLSFRNMTSDVQIHLGWNGENICPHADAMPLPNGIYHNLTLFCEETDNGVNCYIKNWQRESEELIYNFELTSRPNAFSVESTGRASFLLTVSNTLEIHETTDIFERRTGSRTKVVFFDSTPSSTGAIISLTIAVTIIVIVLVIRLRKIWKKKRPRPINTQLEEGITLMDSPPPSQSYAQFQAAVAYNQQNACMVAGYDQTRSSRGSFRSLFNRNSKRLKDITMEIHKRGDKQCLMVINNHFEQDNAPSSNSMILKILKEYEEVTRDIFKAALAGHYEGAGGVKGMLVNNSLPGTIQDQYGRSLLHYVAFAKGPSREPLWMAEHIKDLVKQHNCNTRAVDFTGQNPLHTLVRSCTNSQAWLHLANMLVDLGCDPQQKDYQGKTASENIVDNQELATIFAKEIKNPSAEMPSIDLATACSEGDLESVAQHLRCLPSLRLSLAHPDNLLSQAVKGGHRDLMLLLLSAGESILRGCVGSTTVLEFAHTTDDTPAIFPAILRKVFCDSLTGEINKIPGYDLPSKTLRTALKDAKRVVYREGFDAMILCKLPKDRHLLCEAAKLGLSVTCQLLAMGGSRVVALRHEDHLFTSAVRDATVLRENMLYTIVNDLKNCPYSTDQMHSDIPADLQKNMWARDMQLLDICGQNSRINLATEVDGILRIKDETTVVLSEDLVDAIVQHNLFSVLNRLKREAATDFKSEKYQSLGKSLLATAVVHNNVSLAEYLLFQEVNSSDIKEHIFKTGYEIDEESNSCLKYILQFESGKQKTEKENNEMNVNT</sequence>
<feature type="transmembrane region" description="Helical" evidence="1">
    <location>
        <begin position="317"/>
        <end position="336"/>
    </location>
</feature>
<gene>
    <name evidence="3" type="ORF">SK128_017080</name>
</gene>
<dbReference type="AlphaFoldDB" id="A0AAN8WJ53"/>
<reference evidence="3 4" key="1">
    <citation type="submission" date="2023-11" db="EMBL/GenBank/DDBJ databases">
        <title>Halocaridina rubra genome assembly.</title>
        <authorList>
            <person name="Smith C."/>
        </authorList>
    </citation>
    <scope>NUCLEOTIDE SEQUENCE [LARGE SCALE GENOMIC DNA]</scope>
    <source>
        <strain evidence="3">EP-1</strain>
        <tissue evidence="3">Whole</tissue>
    </source>
</reference>
<proteinExistence type="predicted"/>
<dbReference type="Gene3D" id="1.25.40.20">
    <property type="entry name" value="Ankyrin repeat-containing domain"/>
    <property type="match status" value="1"/>
</dbReference>
<accession>A0AAN8WJ53</accession>
<evidence type="ECO:0000256" key="1">
    <source>
        <dbReference type="SAM" id="Phobius"/>
    </source>
</evidence>
<feature type="chain" id="PRO_5042907436" evidence="2">
    <location>
        <begin position="27"/>
        <end position="965"/>
    </location>
</feature>
<dbReference type="Proteomes" id="UP001381693">
    <property type="component" value="Unassembled WGS sequence"/>
</dbReference>
<keyword evidence="4" id="KW-1185">Reference proteome</keyword>
<feature type="signal peptide" evidence="2">
    <location>
        <begin position="1"/>
        <end position="26"/>
    </location>
</feature>
<evidence type="ECO:0000313" key="4">
    <source>
        <dbReference type="Proteomes" id="UP001381693"/>
    </source>
</evidence>
<protein>
    <submittedName>
        <fullName evidence="3">Uncharacterized protein</fullName>
    </submittedName>
</protein>
<name>A0AAN8WJ53_HALRR</name>
<keyword evidence="2" id="KW-0732">Signal</keyword>
<keyword evidence="1" id="KW-0472">Membrane</keyword>
<dbReference type="EMBL" id="JAXCGZ010021913">
    <property type="protein sequence ID" value="KAK7041539.1"/>
    <property type="molecule type" value="Genomic_DNA"/>
</dbReference>
<dbReference type="InterPro" id="IPR036770">
    <property type="entry name" value="Ankyrin_rpt-contain_sf"/>
</dbReference>
<comment type="caution">
    <text evidence="3">The sequence shown here is derived from an EMBL/GenBank/DDBJ whole genome shotgun (WGS) entry which is preliminary data.</text>
</comment>
<evidence type="ECO:0000256" key="2">
    <source>
        <dbReference type="SAM" id="SignalP"/>
    </source>
</evidence>
<dbReference type="SUPFAM" id="SSF48403">
    <property type="entry name" value="Ankyrin repeat"/>
    <property type="match status" value="1"/>
</dbReference>
<keyword evidence="1" id="KW-0812">Transmembrane</keyword>
<keyword evidence="1" id="KW-1133">Transmembrane helix</keyword>